<dbReference type="NCBIfam" id="TIGR00682">
    <property type="entry name" value="lpxK"/>
    <property type="match status" value="1"/>
</dbReference>
<evidence type="ECO:0000256" key="13">
    <source>
        <dbReference type="HAMAP-Rule" id="MF_00409"/>
    </source>
</evidence>
<accession>A0A5B7SKT8</accession>
<gene>
    <name evidence="13 14" type="primary">lpxK</name>
    <name evidence="14" type="ORF">FGM00_03120</name>
</gene>
<comment type="pathway">
    <text evidence="2 13">Glycolipid biosynthesis; lipid IV(A) biosynthesis; lipid IV(A) from (3R)-3-hydroxytetradecanoyl-[acyl-carrier-protein] and UDP-N-acetyl-alpha-D-glucosamine: step 6/6.</text>
</comment>
<comment type="function">
    <text evidence="1 13">Transfers the gamma-phosphate of ATP to the 4'-position of a tetraacyldisaccharide 1-phosphate intermediate (termed DS-1-P) to form tetraacyldisaccharide 1,4'-bis-phosphate (lipid IVA).</text>
</comment>
<dbReference type="GO" id="GO:0005524">
    <property type="term" value="F:ATP binding"/>
    <property type="evidence" value="ECO:0007669"/>
    <property type="project" value="UniProtKB-UniRule"/>
</dbReference>
<comment type="similarity">
    <text evidence="13">Belongs to the LpxK family.</text>
</comment>
<evidence type="ECO:0000256" key="12">
    <source>
        <dbReference type="ARBA" id="ARBA00029757"/>
    </source>
</evidence>
<feature type="binding site" evidence="13">
    <location>
        <begin position="47"/>
        <end position="54"/>
    </location>
    <ligand>
        <name>ATP</name>
        <dbReference type="ChEBI" id="CHEBI:30616"/>
    </ligand>
</feature>
<protein>
    <recommendedName>
        <fullName evidence="4 13">Tetraacyldisaccharide 4'-kinase</fullName>
        <ecNumber evidence="3 13">2.7.1.130</ecNumber>
    </recommendedName>
    <alternativeName>
        <fullName evidence="12 13">Lipid A 4'-kinase</fullName>
    </alternativeName>
</protein>
<evidence type="ECO:0000256" key="9">
    <source>
        <dbReference type="ARBA" id="ARBA00022777"/>
    </source>
</evidence>
<keyword evidence="7 13" id="KW-0808">Transferase</keyword>
<evidence type="ECO:0000313" key="15">
    <source>
        <dbReference type="Proteomes" id="UP000310017"/>
    </source>
</evidence>
<evidence type="ECO:0000256" key="2">
    <source>
        <dbReference type="ARBA" id="ARBA00004870"/>
    </source>
</evidence>
<keyword evidence="10 13" id="KW-0067">ATP-binding</keyword>
<dbReference type="GO" id="GO:0009029">
    <property type="term" value="F:lipid-A 4'-kinase activity"/>
    <property type="evidence" value="ECO:0007669"/>
    <property type="project" value="UniProtKB-UniRule"/>
</dbReference>
<dbReference type="AlphaFoldDB" id="A0A5B7SKT8"/>
<evidence type="ECO:0000256" key="8">
    <source>
        <dbReference type="ARBA" id="ARBA00022741"/>
    </source>
</evidence>
<dbReference type="HAMAP" id="MF_00409">
    <property type="entry name" value="LpxK"/>
    <property type="match status" value="1"/>
</dbReference>
<dbReference type="PANTHER" id="PTHR42724">
    <property type="entry name" value="TETRAACYLDISACCHARIDE 4'-KINASE"/>
    <property type="match status" value="1"/>
</dbReference>
<evidence type="ECO:0000256" key="1">
    <source>
        <dbReference type="ARBA" id="ARBA00002274"/>
    </source>
</evidence>
<dbReference type="KEGG" id="asag:FGM00_03120"/>
<evidence type="ECO:0000256" key="11">
    <source>
        <dbReference type="ARBA" id="ARBA00023098"/>
    </source>
</evidence>
<dbReference type="GO" id="GO:0009244">
    <property type="term" value="P:lipopolysaccharide core region biosynthetic process"/>
    <property type="evidence" value="ECO:0007669"/>
    <property type="project" value="TreeGrafter"/>
</dbReference>
<evidence type="ECO:0000256" key="6">
    <source>
        <dbReference type="ARBA" id="ARBA00022556"/>
    </source>
</evidence>
<keyword evidence="8 13" id="KW-0547">Nucleotide-binding</keyword>
<proteinExistence type="inferred from homology"/>
<evidence type="ECO:0000256" key="10">
    <source>
        <dbReference type="ARBA" id="ARBA00022840"/>
    </source>
</evidence>
<dbReference type="EMBL" id="CP040710">
    <property type="protein sequence ID" value="QCW99154.1"/>
    <property type="molecule type" value="Genomic_DNA"/>
</dbReference>
<evidence type="ECO:0000256" key="5">
    <source>
        <dbReference type="ARBA" id="ARBA00022516"/>
    </source>
</evidence>
<keyword evidence="11 13" id="KW-0443">Lipid metabolism</keyword>
<keyword evidence="9 13" id="KW-0418">Kinase</keyword>
<keyword evidence="15" id="KW-1185">Reference proteome</keyword>
<evidence type="ECO:0000256" key="4">
    <source>
        <dbReference type="ARBA" id="ARBA00016436"/>
    </source>
</evidence>
<name>A0A5B7SKT8_9FLAO</name>
<dbReference type="Pfam" id="PF02606">
    <property type="entry name" value="LpxK"/>
    <property type="match status" value="1"/>
</dbReference>
<dbReference type="GO" id="GO:0005886">
    <property type="term" value="C:plasma membrane"/>
    <property type="evidence" value="ECO:0007669"/>
    <property type="project" value="TreeGrafter"/>
</dbReference>
<organism evidence="14 15">
    <name type="scientific">Aggregatimonas sangjinii</name>
    <dbReference type="NCBI Taxonomy" id="2583587"/>
    <lineage>
        <taxon>Bacteria</taxon>
        <taxon>Pseudomonadati</taxon>
        <taxon>Bacteroidota</taxon>
        <taxon>Flavobacteriia</taxon>
        <taxon>Flavobacteriales</taxon>
        <taxon>Flavobacteriaceae</taxon>
        <taxon>Aggregatimonas</taxon>
    </lineage>
</organism>
<evidence type="ECO:0000256" key="3">
    <source>
        <dbReference type="ARBA" id="ARBA00012071"/>
    </source>
</evidence>
<dbReference type="InterPro" id="IPR003758">
    <property type="entry name" value="LpxK"/>
</dbReference>
<dbReference type="SUPFAM" id="SSF52540">
    <property type="entry name" value="P-loop containing nucleoside triphosphate hydrolases"/>
    <property type="match status" value="1"/>
</dbReference>
<evidence type="ECO:0000313" key="14">
    <source>
        <dbReference type="EMBL" id="QCW99154.1"/>
    </source>
</evidence>
<reference evidence="14 15" key="1">
    <citation type="submission" date="2019-05" db="EMBL/GenBank/DDBJ databases">
        <title>Genome sequencing of F202Z8.</title>
        <authorList>
            <person name="Kwon Y.M."/>
        </authorList>
    </citation>
    <scope>NUCLEOTIDE SEQUENCE [LARGE SCALE GENOMIC DNA]</scope>
    <source>
        <strain evidence="14 15">F202Z8</strain>
    </source>
</reference>
<evidence type="ECO:0000256" key="7">
    <source>
        <dbReference type="ARBA" id="ARBA00022679"/>
    </source>
</evidence>
<keyword evidence="5 13" id="KW-0444">Lipid biosynthesis</keyword>
<dbReference type="EC" id="2.7.1.130" evidence="3 13"/>
<dbReference type="PANTHER" id="PTHR42724:SF1">
    <property type="entry name" value="TETRAACYLDISACCHARIDE 4'-KINASE, MITOCHONDRIAL-RELATED"/>
    <property type="match status" value="1"/>
</dbReference>
<dbReference type="InterPro" id="IPR027417">
    <property type="entry name" value="P-loop_NTPase"/>
</dbReference>
<sequence length="335" mass="38356">MMLLRKILFPFSLLYALVVRVRNYLYDTDIWESMVFQTKVICIGNLSVGGTGKTPMVEYLLSQLQPHFKIAVLSRGYKRKSQGFLLANSDSTVAELGDEPFQIHRKFPKVKVAVDADRRNGIAILEKDVQPDLIVLDDAFQHRKVKAGLNILLTAYGKLYSEDWYLPTGNLRDSRSAARRADLIVVTKCPSELSEMEIVGIRERLKPRSNQKLLFATLHYADEFPGDDQAKKLDFFMNKNVTLVTGIADPTPLTDYLKAKTLQFEHLKYTDHHSFTAAELKLLNEKEIVLTTEKDYVRLKNKVNNLYYIPVAHQFLGNDATILTSELKDFMKRYA</sequence>
<dbReference type="Proteomes" id="UP000310017">
    <property type="component" value="Chromosome"/>
</dbReference>
<keyword evidence="6 13" id="KW-0441">Lipid A biosynthesis</keyword>
<dbReference type="GO" id="GO:0009245">
    <property type="term" value="P:lipid A biosynthetic process"/>
    <property type="evidence" value="ECO:0007669"/>
    <property type="project" value="UniProtKB-UniRule"/>
</dbReference>
<dbReference type="OrthoDB" id="9766423at2"/>
<dbReference type="UniPathway" id="UPA00359">
    <property type="reaction ID" value="UER00482"/>
</dbReference>
<comment type="catalytic activity">
    <reaction evidence="13">
        <text>a lipid A disaccharide + ATP = a lipid IVA + ADP + H(+)</text>
        <dbReference type="Rhea" id="RHEA:67840"/>
        <dbReference type="ChEBI" id="CHEBI:15378"/>
        <dbReference type="ChEBI" id="CHEBI:30616"/>
        <dbReference type="ChEBI" id="CHEBI:176343"/>
        <dbReference type="ChEBI" id="CHEBI:176425"/>
        <dbReference type="ChEBI" id="CHEBI:456216"/>
        <dbReference type="EC" id="2.7.1.130"/>
    </reaction>
</comment>